<reference evidence="1" key="1">
    <citation type="journal article" date="2023" name="Mol. Phylogenet. Evol.">
        <title>Genome-scale phylogeny and comparative genomics of the fungal order Sordariales.</title>
        <authorList>
            <person name="Hensen N."/>
            <person name="Bonometti L."/>
            <person name="Westerberg I."/>
            <person name="Brannstrom I.O."/>
            <person name="Guillou S."/>
            <person name="Cros-Aarteil S."/>
            <person name="Calhoun S."/>
            <person name="Haridas S."/>
            <person name="Kuo A."/>
            <person name="Mondo S."/>
            <person name="Pangilinan J."/>
            <person name="Riley R."/>
            <person name="LaButti K."/>
            <person name="Andreopoulos B."/>
            <person name="Lipzen A."/>
            <person name="Chen C."/>
            <person name="Yan M."/>
            <person name="Daum C."/>
            <person name="Ng V."/>
            <person name="Clum A."/>
            <person name="Steindorff A."/>
            <person name="Ohm R.A."/>
            <person name="Martin F."/>
            <person name="Silar P."/>
            <person name="Natvig D.O."/>
            <person name="Lalanne C."/>
            <person name="Gautier V."/>
            <person name="Ament-Velasquez S.L."/>
            <person name="Kruys A."/>
            <person name="Hutchinson M.I."/>
            <person name="Powell A.J."/>
            <person name="Barry K."/>
            <person name="Miller A.N."/>
            <person name="Grigoriev I.V."/>
            <person name="Debuchy R."/>
            <person name="Gladieux P."/>
            <person name="Hiltunen Thoren M."/>
            <person name="Johannesson H."/>
        </authorList>
    </citation>
    <scope>NUCLEOTIDE SEQUENCE</scope>
    <source>
        <strain evidence="1">CBS 123565</strain>
    </source>
</reference>
<comment type="caution">
    <text evidence="1">The sequence shown here is derived from an EMBL/GenBank/DDBJ whole genome shotgun (WGS) entry which is preliminary data.</text>
</comment>
<name>A0AAN6UD42_9PEZI</name>
<dbReference type="Proteomes" id="UP001304895">
    <property type="component" value="Unassembled WGS sequence"/>
</dbReference>
<keyword evidence="2" id="KW-1185">Reference proteome</keyword>
<protein>
    <submittedName>
        <fullName evidence="1">Uncharacterized protein</fullName>
    </submittedName>
</protein>
<gene>
    <name evidence="1" type="ORF">BT67DRAFT_445290</name>
</gene>
<evidence type="ECO:0000313" key="1">
    <source>
        <dbReference type="EMBL" id="KAK4130812.1"/>
    </source>
</evidence>
<evidence type="ECO:0000313" key="2">
    <source>
        <dbReference type="Proteomes" id="UP001304895"/>
    </source>
</evidence>
<dbReference type="InterPro" id="IPR053037">
    <property type="entry name" value="Pericyclase_pydY-like"/>
</dbReference>
<proteinExistence type="predicted"/>
<dbReference type="PANTHER" id="PTHR38115:SF1">
    <property type="entry name" value="LIPOCALIN-LIKE DOMAIN-CONTAINING PROTEIN"/>
    <property type="match status" value="1"/>
</dbReference>
<dbReference type="PANTHER" id="PTHR38115">
    <property type="entry name" value="LIPOCALIN-LIKE DOMAIN-CONTAINING PROTEIN"/>
    <property type="match status" value="1"/>
</dbReference>
<accession>A0AAN6UD42</accession>
<sequence length="197" mass="21553">MTGVDQLHNPIASMEAPRQAKILDVSGRWLLNRSLSDSTEASFALQGIPWIVRKIINFATLELQYVQLPPSPGSTAARFGFKQTVSPGGFNTSNEYIFDGQKRVDTVPIFGEISARCRYIRGGELAEHVAGLSGADVDDTAILEVIQSEAMGWSASTVWVFEAIDGGRRLVKHNTTTKGEQVEKATIVFDYLGPPRL</sequence>
<reference evidence="1" key="2">
    <citation type="submission" date="2023-05" db="EMBL/GenBank/DDBJ databases">
        <authorList>
            <consortium name="Lawrence Berkeley National Laboratory"/>
            <person name="Steindorff A."/>
            <person name="Hensen N."/>
            <person name="Bonometti L."/>
            <person name="Westerberg I."/>
            <person name="Brannstrom I.O."/>
            <person name="Guillou S."/>
            <person name="Cros-Aarteil S."/>
            <person name="Calhoun S."/>
            <person name="Haridas S."/>
            <person name="Kuo A."/>
            <person name="Mondo S."/>
            <person name="Pangilinan J."/>
            <person name="Riley R."/>
            <person name="Labutti K."/>
            <person name="Andreopoulos B."/>
            <person name="Lipzen A."/>
            <person name="Chen C."/>
            <person name="Yanf M."/>
            <person name="Daum C."/>
            <person name="Ng V."/>
            <person name="Clum A."/>
            <person name="Ohm R."/>
            <person name="Martin F."/>
            <person name="Silar P."/>
            <person name="Natvig D."/>
            <person name="Lalanne C."/>
            <person name="Gautier V."/>
            <person name="Ament-Velasquez S.L."/>
            <person name="Kruys A."/>
            <person name="Hutchinson M.I."/>
            <person name="Powell A.J."/>
            <person name="Barry K."/>
            <person name="Miller A.N."/>
            <person name="Grigoriev I.V."/>
            <person name="Debuchy R."/>
            <person name="Gladieux P."/>
            <person name="Thoren M.H."/>
            <person name="Johannesson H."/>
        </authorList>
    </citation>
    <scope>NUCLEOTIDE SEQUENCE</scope>
    <source>
        <strain evidence="1">CBS 123565</strain>
    </source>
</reference>
<organism evidence="1 2">
    <name type="scientific">Trichocladium antarcticum</name>
    <dbReference type="NCBI Taxonomy" id="1450529"/>
    <lineage>
        <taxon>Eukaryota</taxon>
        <taxon>Fungi</taxon>
        <taxon>Dikarya</taxon>
        <taxon>Ascomycota</taxon>
        <taxon>Pezizomycotina</taxon>
        <taxon>Sordariomycetes</taxon>
        <taxon>Sordariomycetidae</taxon>
        <taxon>Sordariales</taxon>
        <taxon>Chaetomiaceae</taxon>
        <taxon>Trichocladium</taxon>
    </lineage>
</organism>
<dbReference type="EMBL" id="MU853431">
    <property type="protein sequence ID" value="KAK4130812.1"/>
    <property type="molecule type" value="Genomic_DNA"/>
</dbReference>
<dbReference type="AlphaFoldDB" id="A0AAN6UD42"/>